<proteinExistence type="predicted"/>
<sequence>VAVDDTGPDPTDGFENHRFQSGDLSLVAHLARPPLSGDGRPGVVICHGFPSGPGGGANSVSTFPELAFRIATEMGWVAMVPYMRGMGDSEGDFSLDGWRDDVVAAAADLRGQDSVEGVWAVGFGTGASLAICAAAVDSEIRGVAALAAPADWSDWAANPRHLLLHARQAGVITSEEAPTDFGRWSAALRDVAAERSVAELGTRDLLLIHGSDDEVVPPLDARVLASGHGIADLRMIAGAGHHLRHDPRAIAMLLGWLDRQRRQHG</sequence>
<dbReference type="EMBL" id="UINC01001729">
    <property type="protein sequence ID" value="SUZ87561.1"/>
    <property type="molecule type" value="Genomic_DNA"/>
</dbReference>
<feature type="non-terminal residue" evidence="1">
    <location>
        <position position="1"/>
    </location>
</feature>
<dbReference type="InterPro" id="IPR050261">
    <property type="entry name" value="FrsA_esterase"/>
</dbReference>
<evidence type="ECO:0000313" key="1">
    <source>
        <dbReference type="EMBL" id="SUZ87561.1"/>
    </source>
</evidence>
<dbReference type="InterPro" id="IPR029058">
    <property type="entry name" value="AB_hydrolase_fold"/>
</dbReference>
<dbReference type="AlphaFoldDB" id="A0A381R738"/>
<dbReference type="PANTHER" id="PTHR22946">
    <property type="entry name" value="DIENELACTONE HYDROLASE DOMAIN-CONTAINING PROTEIN-RELATED"/>
    <property type="match status" value="1"/>
</dbReference>
<name>A0A381R738_9ZZZZ</name>
<gene>
    <name evidence="1" type="ORF">METZ01_LOCUS40415</name>
</gene>
<dbReference type="PANTHER" id="PTHR22946:SF0">
    <property type="entry name" value="DIENELACTONE HYDROLASE DOMAIN-CONTAINING PROTEIN"/>
    <property type="match status" value="1"/>
</dbReference>
<reference evidence="1" key="1">
    <citation type="submission" date="2018-05" db="EMBL/GenBank/DDBJ databases">
        <authorList>
            <person name="Lanie J.A."/>
            <person name="Ng W.-L."/>
            <person name="Kazmierczak K.M."/>
            <person name="Andrzejewski T.M."/>
            <person name="Davidsen T.M."/>
            <person name="Wayne K.J."/>
            <person name="Tettelin H."/>
            <person name="Glass J.I."/>
            <person name="Rusch D."/>
            <person name="Podicherti R."/>
            <person name="Tsui H.-C.T."/>
            <person name="Winkler M.E."/>
        </authorList>
    </citation>
    <scope>NUCLEOTIDE SEQUENCE</scope>
</reference>
<dbReference type="Gene3D" id="3.40.50.1820">
    <property type="entry name" value="alpha/beta hydrolase"/>
    <property type="match status" value="1"/>
</dbReference>
<accession>A0A381R738</accession>
<dbReference type="SUPFAM" id="SSF53474">
    <property type="entry name" value="alpha/beta-Hydrolases"/>
    <property type="match status" value="1"/>
</dbReference>
<organism evidence="1">
    <name type="scientific">marine metagenome</name>
    <dbReference type="NCBI Taxonomy" id="408172"/>
    <lineage>
        <taxon>unclassified sequences</taxon>
        <taxon>metagenomes</taxon>
        <taxon>ecological metagenomes</taxon>
    </lineage>
</organism>
<protein>
    <submittedName>
        <fullName evidence="1">Uncharacterized protein</fullName>
    </submittedName>
</protein>